<dbReference type="EMBL" id="CP003053">
    <property type="protein sequence ID" value="AFM15835.1"/>
    <property type="molecule type" value="Genomic_DNA"/>
</dbReference>
<name>I4BEX8_MYCCN</name>
<accession>I4BEX8</accession>
<proteinExistence type="predicted"/>
<gene>
    <name evidence="2" type="ordered locus">Mycch_1025</name>
</gene>
<evidence type="ECO:0000256" key="1">
    <source>
        <dbReference type="SAM" id="Phobius"/>
    </source>
</evidence>
<dbReference type="KEGG" id="mcb:Mycch_1025"/>
<keyword evidence="3" id="KW-1185">Reference proteome</keyword>
<keyword evidence="1" id="KW-1133">Transmembrane helix</keyword>
<evidence type="ECO:0000313" key="3">
    <source>
        <dbReference type="Proteomes" id="UP000006057"/>
    </source>
</evidence>
<keyword evidence="1" id="KW-0472">Membrane</keyword>
<dbReference type="HOGENOM" id="CLU_221243_0_0_11"/>
<evidence type="ECO:0000313" key="2">
    <source>
        <dbReference type="EMBL" id="AFM15835.1"/>
    </source>
</evidence>
<keyword evidence="1" id="KW-0812">Transmembrane</keyword>
<feature type="transmembrane region" description="Helical" evidence="1">
    <location>
        <begin position="6"/>
        <end position="24"/>
    </location>
</feature>
<reference evidence="2 3" key="1">
    <citation type="submission" date="2012-06" db="EMBL/GenBank/DDBJ databases">
        <title>Complete sequence of chromosome of Mycobacterium chubuense NBB4.</title>
        <authorList>
            <consortium name="US DOE Joint Genome Institute"/>
            <person name="Lucas S."/>
            <person name="Han J."/>
            <person name="Lapidus A."/>
            <person name="Cheng J.-F."/>
            <person name="Goodwin L."/>
            <person name="Pitluck S."/>
            <person name="Peters L."/>
            <person name="Mikhailova N."/>
            <person name="Teshima H."/>
            <person name="Detter J.C."/>
            <person name="Han C."/>
            <person name="Tapia R."/>
            <person name="Land M."/>
            <person name="Hauser L."/>
            <person name="Kyrpides N."/>
            <person name="Ivanova N."/>
            <person name="Pagani I."/>
            <person name="Mattes T."/>
            <person name="Holmes A."/>
            <person name="Rutledge P."/>
            <person name="Paulsen I."/>
            <person name="Coleman N."/>
            <person name="Woyke T."/>
        </authorList>
    </citation>
    <scope>NUCLEOTIDE SEQUENCE [LARGE SCALE GENOMIC DNA]</scope>
    <source>
        <strain evidence="2 3">NBB4</strain>
    </source>
</reference>
<organism evidence="2 3">
    <name type="scientific">Mycolicibacterium chubuense (strain NBB4)</name>
    <name type="common">Mycobacterium chubuense</name>
    <dbReference type="NCBI Taxonomy" id="710421"/>
    <lineage>
        <taxon>Bacteria</taxon>
        <taxon>Bacillati</taxon>
        <taxon>Actinomycetota</taxon>
        <taxon>Actinomycetes</taxon>
        <taxon>Mycobacteriales</taxon>
        <taxon>Mycobacteriaceae</taxon>
        <taxon>Mycolicibacterium</taxon>
    </lineage>
</organism>
<dbReference type="STRING" id="710421.Mycch_1025"/>
<sequence length="30" mass="3205">MDWPTAAVLIAVIIAVMIVATTYLSGRLSK</sequence>
<dbReference type="AlphaFoldDB" id="I4BEX8"/>
<dbReference type="Proteomes" id="UP000006057">
    <property type="component" value="Chromosome"/>
</dbReference>
<protein>
    <submittedName>
        <fullName evidence="2">Uncharacterized protein</fullName>
    </submittedName>
</protein>